<evidence type="ECO:0000313" key="8">
    <source>
        <dbReference type="EMBL" id="RJF77414.1"/>
    </source>
</evidence>
<dbReference type="SUPFAM" id="SSF55060">
    <property type="entry name" value="GHMP Kinase, C-terminal domain"/>
    <property type="match status" value="1"/>
</dbReference>
<evidence type="ECO:0000256" key="2">
    <source>
        <dbReference type="ARBA" id="ARBA00022741"/>
    </source>
</evidence>
<feature type="domain" description="GHMP kinase N-terminal" evidence="6">
    <location>
        <begin position="76"/>
        <end position="157"/>
    </location>
</feature>
<dbReference type="InterPro" id="IPR014606">
    <property type="entry name" value="Heptose_7-P_kinase"/>
</dbReference>
<evidence type="ECO:0000259" key="6">
    <source>
        <dbReference type="Pfam" id="PF00288"/>
    </source>
</evidence>
<dbReference type="InterPro" id="IPR036554">
    <property type="entry name" value="GHMP_kinase_C_sf"/>
</dbReference>
<dbReference type="Pfam" id="PF00288">
    <property type="entry name" value="GHMP_kinases_N"/>
    <property type="match status" value="1"/>
</dbReference>
<evidence type="ECO:0000256" key="3">
    <source>
        <dbReference type="ARBA" id="ARBA00022777"/>
    </source>
</evidence>
<organism evidence="8 9">
    <name type="scientific">Azospirillum cavernae</name>
    <dbReference type="NCBI Taxonomy" id="2320860"/>
    <lineage>
        <taxon>Bacteria</taxon>
        <taxon>Pseudomonadati</taxon>
        <taxon>Pseudomonadota</taxon>
        <taxon>Alphaproteobacteria</taxon>
        <taxon>Rhodospirillales</taxon>
        <taxon>Azospirillaceae</taxon>
        <taxon>Azospirillum</taxon>
    </lineage>
</organism>
<dbReference type="Pfam" id="PF08544">
    <property type="entry name" value="GHMP_kinases_C"/>
    <property type="match status" value="1"/>
</dbReference>
<evidence type="ECO:0000256" key="5">
    <source>
        <dbReference type="ARBA" id="ARBA00038121"/>
    </source>
</evidence>
<feature type="domain" description="GHMP kinase C-terminal" evidence="7">
    <location>
        <begin position="236"/>
        <end position="308"/>
    </location>
</feature>
<dbReference type="InterPro" id="IPR052203">
    <property type="entry name" value="GHMP_Kinase-Related"/>
</dbReference>
<gene>
    <name evidence="8" type="ORF">D3877_26850</name>
</gene>
<dbReference type="PIRSF" id="PIRSF036406">
    <property type="entry name" value="Hept_kin"/>
    <property type="match status" value="1"/>
</dbReference>
<dbReference type="PANTHER" id="PTHR32463">
    <property type="entry name" value="L-FUCOSE KINASE"/>
    <property type="match status" value="1"/>
</dbReference>
<evidence type="ECO:0000313" key="9">
    <source>
        <dbReference type="Proteomes" id="UP000283458"/>
    </source>
</evidence>
<keyword evidence="1" id="KW-0808">Transferase</keyword>
<dbReference type="RefSeq" id="WP_119833856.1">
    <property type="nucleotide sequence ID" value="NZ_QYUL01000005.1"/>
</dbReference>
<keyword evidence="4" id="KW-0067">ATP-binding</keyword>
<proteinExistence type="inferred from homology"/>
<name>A0A418VMQ6_9PROT</name>
<reference evidence="8 9" key="1">
    <citation type="submission" date="2018-09" db="EMBL/GenBank/DDBJ databases">
        <authorList>
            <person name="Zhu H."/>
        </authorList>
    </citation>
    <scope>NUCLEOTIDE SEQUENCE [LARGE SCALE GENOMIC DNA]</scope>
    <source>
        <strain evidence="8 9">K2W22B-5</strain>
    </source>
</reference>
<keyword evidence="3 8" id="KW-0418">Kinase</keyword>
<dbReference type="GO" id="GO:0005524">
    <property type="term" value="F:ATP binding"/>
    <property type="evidence" value="ECO:0007669"/>
    <property type="project" value="UniProtKB-KW"/>
</dbReference>
<sequence length="337" mass="37155">MIISRTPFRVSLFGGGTDLPQWYNRHGGAVIGGAIDKYCYISLRALPPFFAHKHRIVYSNIEQVREIEEIKHPSVRACLSEMGIESGLEIHHDGDLPARSGLGSSSSFTVGLLNALHAYRGHMASKQELAEEAIRIEQEVIGENVGSQDQIWAAYGGLNRIDFQPDGAIDVTPLIIDRDRRDALQSHFVLYFTGLSRFASTIEGEKIANLDKREAQLHALRGMVDEAAAMLNDPQRDLCDLGRLLHDGWMLKRELSANVSNGAIDELYQAALSAGALGGKLLGAGGGGFLLLFIPPERQAAVRERLKDFIAVAFRFDSGGSKIVVYEPTDFERRRRA</sequence>
<evidence type="ECO:0000259" key="7">
    <source>
        <dbReference type="Pfam" id="PF08544"/>
    </source>
</evidence>
<dbReference type="OrthoDB" id="9812992at2"/>
<dbReference type="PANTHER" id="PTHR32463:SF0">
    <property type="entry name" value="L-FUCOSE KINASE"/>
    <property type="match status" value="1"/>
</dbReference>
<keyword evidence="9" id="KW-1185">Reference proteome</keyword>
<dbReference type="AlphaFoldDB" id="A0A418VMQ6"/>
<protein>
    <submittedName>
        <fullName evidence="8">Kinase</fullName>
    </submittedName>
</protein>
<dbReference type="GO" id="GO:0042352">
    <property type="term" value="P:GDP-L-fucose salvage"/>
    <property type="evidence" value="ECO:0007669"/>
    <property type="project" value="TreeGrafter"/>
</dbReference>
<evidence type="ECO:0000256" key="1">
    <source>
        <dbReference type="ARBA" id="ARBA00022679"/>
    </source>
</evidence>
<dbReference type="InterPro" id="IPR001174">
    <property type="entry name" value="HddA/FKP"/>
</dbReference>
<dbReference type="Proteomes" id="UP000283458">
    <property type="component" value="Unassembled WGS sequence"/>
</dbReference>
<dbReference type="InterPro" id="IPR006204">
    <property type="entry name" value="GHMP_kinase_N_dom"/>
</dbReference>
<dbReference type="GO" id="GO:0050201">
    <property type="term" value="F:fucokinase activity"/>
    <property type="evidence" value="ECO:0007669"/>
    <property type="project" value="TreeGrafter"/>
</dbReference>
<evidence type="ECO:0000256" key="4">
    <source>
        <dbReference type="ARBA" id="ARBA00022840"/>
    </source>
</evidence>
<accession>A0A418VMQ6</accession>
<dbReference type="InterPro" id="IPR020568">
    <property type="entry name" value="Ribosomal_Su5_D2-typ_SF"/>
</dbReference>
<comment type="caution">
    <text evidence="8">The sequence shown here is derived from an EMBL/GenBank/DDBJ whole genome shotgun (WGS) entry which is preliminary data.</text>
</comment>
<dbReference type="InterPro" id="IPR013750">
    <property type="entry name" value="GHMP_kinase_C_dom"/>
</dbReference>
<keyword evidence="2" id="KW-0547">Nucleotide-binding</keyword>
<comment type="similarity">
    <text evidence="5">Belongs to the GHMP kinase family.</text>
</comment>
<dbReference type="Gene3D" id="3.30.230.120">
    <property type="match status" value="1"/>
</dbReference>
<dbReference type="SUPFAM" id="SSF54211">
    <property type="entry name" value="Ribosomal protein S5 domain 2-like"/>
    <property type="match status" value="1"/>
</dbReference>
<dbReference type="EMBL" id="QYUL01000005">
    <property type="protein sequence ID" value="RJF77414.1"/>
    <property type="molecule type" value="Genomic_DNA"/>
</dbReference>
<dbReference type="PRINTS" id="PR00960">
    <property type="entry name" value="LMBPPROTEIN"/>
</dbReference>